<dbReference type="Proteomes" id="UP000277204">
    <property type="component" value="Unassembled WGS sequence"/>
</dbReference>
<evidence type="ECO:0000313" key="1">
    <source>
        <dbReference type="EMBL" id="VDO89481.1"/>
    </source>
</evidence>
<accession>A0A183M2F5</accession>
<gene>
    <name evidence="1" type="ORF">SMRZ_LOCUS10230</name>
</gene>
<dbReference type="AlphaFoldDB" id="A0A183M2F5"/>
<reference evidence="1 2" key="1">
    <citation type="submission" date="2018-11" db="EMBL/GenBank/DDBJ databases">
        <authorList>
            <consortium name="Pathogen Informatics"/>
        </authorList>
    </citation>
    <scope>NUCLEOTIDE SEQUENCE [LARGE SCALE GENOMIC DNA]</scope>
    <source>
        <strain evidence="1 2">Zambia</strain>
    </source>
</reference>
<name>A0A183M2F5_9TREM</name>
<evidence type="ECO:0000313" key="2">
    <source>
        <dbReference type="Proteomes" id="UP000277204"/>
    </source>
</evidence>
<sequence>MTEETVVEEINYEEQYGVLVEENKKLKIDISSLQLSNRSLVNQNRDEKKKVMDCRLQIADLEGRLKAFDATKQELADSQGQCERVRMTLESCEAKLADAERRADEASGLIKVSYFLFLESLRQIKDSIIVKQSNFTKEIEERLRNITEERDNLLHKTSNLETELNIAIVRGEDADDLKERLKALQELFDNLVNDRESGLAAANEYFKSEQAKSENRISELKEVKSGLEQKIEELCGDKRQLQIQVCFFTLFL</sequence>
<keyword evidence="2" id="KW-1185">Reference proteome</keyword>
<protein>
    <submittedName>
        <fullName evidence="1">Uncharacterized protein</fullName>
    </submittedName>
</protein>
<dbReference type="STRING" id="48269.A0A183M2F5"/>
<dbReference type="EMBL" id="UZAI01005191">
    <property type="protein sequence ID" value="VDO89481.1"/>
    <property type="molecule type" value="Genomic_DNA"/>
</dbReference>
<proteinExistence type="predicted"/>
<organism evidence="1 2">
    <name type="scientific">Schistosoma margrebowiei</name>
    <dbReference type="NCBI Taxonomy" id="48269"/>
    <lineage>
        <taxon>Eukaryota</taxon>
        <taxon>Metazoa</taxon>
        <taxon>Spiralia</taxon>
        <taxon>Lophotrochozoa</taxon>
        <taxon>Platyhelminthes</taxon>
        <taxon>Trematoda</taxon>
        <taxon>Digenea</taxon>
        <taxon>Strigeidida</taxon>
        <taxon>Schistosomatoidea</taxon>
        <taxon>Schistosomatidae</taxon>
        <taxon>Schistosoma</taxon>
    </lineage>
</organism>